<proteinExistence type="predicted"/>
<comment type="caution">
    <text evidence="1">The sequence shown here is derived from an EMBL/GenBank/DDBJ whole genome shotgun (WGS) entry which is preliminary data.</text>
</comment>
<dbReference type="EMBL" id="JBJHZZ010000001">
    <property type="protein sequence ID" value="MFL0245497.1"/>
    <property type="molecule type" value="Genomic_DNA"/>
</dbReference>
<accession>A0ABW8T184</accession>
<name>A0ABW8T184_9CLOT</name>
<dbReference type="Proteomes" id="UP001623591">
    <property type="component" value="Unassembled WGS sequence"/>
</dbReference>
<evidence type="ECO:0000313" key="1">
    <source>
        <dbReference type="EMBL" id="MFL0245497.1"/>
    </source>
</evidence>
<protein>
    <submittedName>
        <fullName evidence="1">Uncharacterized protein</fullName>
    </submittedName>
</protein>
<sequence>MKDKVALIKFNGYQDFMEYSYLTDIEDLKEKDIVVVPTNNSYSIGYFSRYSSNKQHVNNASKWIVQKVDIETYEEKLFLGGFE</sequence>
<gene>
    <name evidence="1" type="ORF">ACJDUG_00720</name>
</gene>
<keyword evidence="2" id="KW-1185">Reference proteome</keyword>
<reference evidence="1 2" key="1">
    <citation type="submission" date="2024-11" db="EMBL/GenBank/DDBJ databases">
        <authorList>
            <person name="Heng Y.C."/>
            <person name="Lim A.C.H."/>
            <person name="Lee J.K.Y."/>
            <person name="Kittelmann S."/>
        </authorList>
    </citation>
    <scope>NUCLEOTIDE SEQUENCE [LARGE SCALE GENOMIC DNA]</scope>
    <source>
        <strain evidence="1 2">WILCCON 0185</strain>
    </source>
</reference>
<organism evidence="1 2">
    <name type="scientific">Candidatus Clostridium stratigraminis</name>
    <dbReference type="NCBI Taxonomy" id="3381661"/>
    <lineage>
        <taxon>Bacteria</taxon>
        <taxon>Bacillati</taxon>
        <taxon>Bacillota</taxon>
        <taxon>Clostridia</taxon>
        <taxon>Eubacteriales</taxon>
        <taxon>Clostridiaceae</taxon>
        <taxon>Clostridium</taxon>
    </lineage>
</organism>
<dbReference type="RefSeq" id="WP_406767958.1">
    <property type="nucleotide sequence ID" value="NZ_JBJHZZ010000001.1"/>
</dbReference>
<evidence type="ECO:0000313" key="2">
    <source>
        <dbReference type="Proteomes" id="UP001623591"/>
    </source>
</evidence>